<dbReference type="InterPro" id="IPR013321">
    <property type="entry name" value="Arc_rbn_hlx_hlx"/>
</dbReference>
<dbReference type="EMBL" id="JACHIE010000013">
    <property type="protein sequence ID" value="MBB6458003.1"/>
    <property type="molecule type" value="Genomic_DNA"/>
</dbReference>
<feature type="coiled-coil region" evidence="1">
    <location>
        <begin position="50"/>
        <end position="84"/>
    </location>
</feature>
<dbReference type="RefSeq" id="WP_166115960.1">
    <property type="nucleotide sequence ID" value="NZ_BAABDB010000024.1"/>
</dbReference>
<organism evidence="3 4">
    <name type="scientific">Acetobacter lovaniensis</name>
    <dbReference type="NCBI Taxonomy" id="104100"/>
    <lineage>
        <taxon>Bacteria</taxon>
        <taxon>Pseudomonadati</taxon>
        <taxon>Pseudomonadota</taxon>
        <taxon>Alphaproteobacteria</taxon>
        <taxon>Acetobacterales</taxon>
        <taxon>Acetobacteraceae</taxon>
        <taxon>Acetobacter</taxon>
    </lineage>
</organism>
<keyword evidence="4" id="KW-1185">Reference proteome</keyword>
<name>A0A841QIM6_9PROT</name>
<dbReference type="InterPro" id="IPR010985">
    <property type="entry name" value="Ribbon_hlx_hlx"/>
</dbReference>
<dbReference type="Pfam" id="PF03869">
    <property type="entry name" value="Arc"/>
    <property type="match status" value="1"/>
</dbReference>
<keyword evidence="1" id="KW-0175">Coiled coil</keyword>
<sequence>MARDDPMMRFRASEKLKREIEEAAARNGRSINSEIVHRLGMTNPNEAPLAVFLSEEAEELRHLLSGAQAECDRLSEEMERQKAAAIDNGPVDGMILGQLIVEHRWARERVADYERRLRRIKRVLGE</sequence>
<dbReference type="GO" id="GO:0006355">
    <property type="term" value="P:regulation of DNA-templated transcription"/>
    <property type="evidence" value="ECO:0007669"/>
    <property type="project" value="InterPro"/>
</dbReference>
<protein>
    <recommendedName>
        <fullName evidence="2">Arc-like DNA binding domain-containing protein</fullName>
    </recommendedName>
</protein>
<evidence type="ECO:0000256" key="1">
    <source>
        <dbReference type="SAM" id="Coils"/>
    </source>
</evidence>
<dbReference type="Gene3D" id="1.10.1220.10">
    <property type="entry name" value="Met repressor-like"/>
    <property type="match status" value="1"/>
</dbReference>
<evidence type="ECO:0000259" key="2">
    <source>
        <dbReference type="Pfam" id="PF03869"/>
    </source>
</evidence>
<dbReference type="AlphaFoldDB" id="A0A841QIM6"/>
<reference evidence="3 4" key="1">
    <citation type="submission" date="2020-08" db="EMBL/GenBank/DDBJ databases">
        <title>Genomic Encyclopedia of Type Strains, Phase IV (KMG-IV): sequencing the most valuable type-strain genomes for metagenomic binning, comparative biology and taxonomic classification.</title>
        <authorList>
            <person name="Goeker M."/>
        </authorList>
    </citation>
    <scope>NUCLEOTIDE SEQUENCE [LARGE SCALE GENOMIC DNA]</scope>
    <source>
        <strain evidence="3 4">DSM 4491</strain>
    </source>
</reference>
<feature type="domain" description="Arc-like DNA binding" evidence="2">
    <location>
        <begin position="2"/>
        <end position="39"/>
    </location>
</feature>
<dbReference type="SUPFAM" id="SSF47598">
    <property type="entry name" value="Ribbon-helix-helix"/>
    <property type="match status" value="1"/>
</dbReference>
<evidence type="ECO:0000313" key="4">
    <source>
        <dbReference type="Proteomes" id="UP000578000"/>
    </source>
</evidence>
<evidence type="ECO:0000313" key="3">
    <source>
        <dbReference type="EMBL" id="MBB6458003.1"/>
    </source>
</evidence>
<comment type="caution">
    <text evidence="3">The sequence shown here is derived from an EMBL/GenBank/DDBJ whole genome shotgun (WGS) entry which is preliminary data.</text>
</comment>
<dbReference type="InterPro" id="IPR005569">
    <property type="entry name" value="Arc_DNA-bd_dom"/>
</dbReference>
<gene>
    <name evidence="3" type="ORF">HNR55_002607</name>
</gene>
<accession>A0A841QIM6</accession>
<proteinExistence type="predicted"/>
<dbReference type="GO" id="GO:0003677">
    <property type="term" value="F:DNA binding"/>
    <property type="evidence" value="ECO:0007669"/>
    <property type="project" value="InterPro"/>
</dbReference>
<dbReference type="Proteomes" id="UP000578000">
    <property type="component" value="Unassembled WGS sequence"/>
</dbReference>